<reference evidence="3" key="1">
    <citation type="submission" date="2016-02" db="EMBL/GenBank/DDBJ databases">
        <authorList>
            <person name="liu f."/>
        </authorList>
    </citation>
    <scope>NUCLEOTIDE SEQUENCE [LARGE SCALE GENOMIC DNA]</scope>
</reference>
<dbReference type="EMBL" id="FITM01000095">
    <property type="protein sequence ID" value="SAY38840.1"/>
    <property type="molecule type" value="Genomic_DNA"/>
</dbReference>
<sequence length="66" mass="7396">MRTQEQVLNKHGILGHGQTHWKQGLWVSFMFRPHPPARLLENPLITLLTATGLVSTLTFSCVVALC</sequence>
<accession>A0A165B0X1</accession>
<proteinExistence type="predicted"/>
<evidence type="ECO:0000313" key="2">
    <source>
        <dbReference type="EMBL" id="SAY38840.1"/>
    </source>
</evidence>
<keyword evidence="1" id="KW-0472">Membrane</keyword>
<evidence type="ECO:0000313" key="3">
    <source>
        <dbReference type="Proteomes" id="UP000182631"/>
    </source>
</evidence>
<name>A0A165B0X1_9SYNE</name>
<gene>
    <name evidence="2" type="ORF">FLM9_876</name>
</gene>
<keyword evidence="3" id="KW-1185">Reference proteome</keyword>
<keyword evidence="1" id="KW-1133">Transmembrane helix</keyword>
<dbReference type="Proteomes" id="UP000182631">
    <property type="component" value="Unassembled WGS sequence"/>
</dbReference>
<protein>
    <submittedName>
        <fullName evidence="2">Uncharacterized protein</fullName>
    </submittedName>
</protein>
<dbReference type="AlphaFoldDB" id="A0A165B0X1"/>
<evidence type="ECO:0000256" key="1">
    <source>
        <dbReference type="SAM" id="Phobius"/>
    </source>
</evidence>
<keyword evidence="1" id="KW-0812">Transmembrane</keyword>
<feature type="transmembrane region" description="Helical" evidence="1">
    <location>
        <begin position="44"/>
        <end position="65"/>
    </location>
</feature>
<organism evidence="2 3">
    <name type="scientific">Candidatus Synechococcus spongiarum</name>
    <dbReference type="NCBI Taxonomy" id="431041"/>
    <lineage>
        <taxon>Bacteria</taxon>
        <taxon>Bacillati</taxon>
        <taxon>Cyanobacteriota</taxon>
        <taxon>Cyanophyceae</taxon>
        <taxon>Synechococcales</taxon>
        <taxon>Synechococcaceae</taxon>
        <taxon>Synechococcus</taxon>
    </lineage>
</organism>